<evidence type="ECO:0000256" key="2">
    <source>
        <dbReference type="ARBA" id="ARBA00004613"/>
    </source>
</evidence>
<evidence type="ECO:0000256" key="14">
    <source>
        <dbReference type="ARBA" id="ARBA00023264"/>
    </source>
</evidence>
<gene>
    <name evidence="18" type="primary">cls_2</name>
    <name evidence="18" type="ORF">PSA7680_01553</name>
</gene>
<comment type="subcellular location">
    <subcellularLocation>
        <location evidence="3">Cell membrane</location>
        <topology evidence="3">Multi-pass membrane protein</topology>
    </subcellularLocation>
    <subcellularLocation>
        <location evidence="2">Secreted</location>
    </subcellularLocation>
</comment>
<dbReference type="GO" id="GO:0032049">
    <property type="term" value="P:cardiolipin biosynthetic process"/>
    <property type="evidence" value="ECO:0007669"/>
    <property type="project" value="UniProtKB-UniRule"/>
</dbReference>
<dbReference type="GO" id="GO:0008808">
    <property type="term" value="F:cardiolipin synthase activity"/>
    <property type="evidence" value="ECO:0007669"/>
    <property type="project" value="UniProtKB-UniRule"/>
</dbReference>
<dbReference type="SMART" id="SM00155">
    <property type="entry name" value="PLDc"/>
    <property type="match status" value="2"/>
</dbReference>
<evidence type="ECO:0000313" key="19">
    <source>
        <dbReference type="Proteomes" id="UP000193409"/>
    </source>
</evidence>
<feature type="domain" description="PLD phosphodiesterase" evidence="17">
    <location>
        <begin position="392"/>
        <end position="419"/>
    </location>
</feature>
<organism evidence="18 19">
    <name type="scientific">Pseudoruegeria aquimaris</name>
    <dbReference type="NCBI Taxonomy" id="393663"/>
    <lineage>
        <taxon>Bacteria</taxon>
        <taxon>Pseudomonadati</taxon>
        <taxon>Pseudomonadota</taxon>
        <taxon>Alphaproteobacteria</taxon>
        <taxon>Rhodobacterales</taxon>
        <taxon>Roseobacteraceae</taxon>
        <taxon>Pseudoruegeria</taxon>
    </lineage>
</organism>
<accession>A0A1Y5S5U0</accession>
<evidence type="ECO:0000259" key="17">
    <source>
        <dbReference type="PROSITE" id="PS50035"/>
    </source>
</evidence>
<keyword evidence="10 16" id="KW-1133">Transmembrane helix</keyword>
<evidence type="ECO:0000256" key="1">
    <source>
        <dbReference type="ARBA" id="ARBA00003145"/>
    </source>
</evidence>
<proteinExistence type="predicted"/>
<dbReference type="PROSITE" id="PS50035">
    <property type="entry name" value="PLD"/>
    <property type="match status" value="2"/>
</dbReference>
<dbReference type="Gene3D" id="3.30.870.10">
    <property type="entry name" value="Endonuclease Chain A"/>
    <property type="match status" value="2"/>
</dbReference>
<keyword evidence="11" id="KW-0443">Lipid metabolism</keyword>
<dbReference type="GO" id="GO:0005886">
    <property type="term" value="C:plasma membrane"/>
    <property type="evidence" value="ECO:0007669"/>
    <property type="project" value="UniProtKB-SubCell"/>
</dbReference>
<keyword evidence="14" id="KW-1208">Phospholipid metabolism</keyword>
<evidence type="ECO:0000256" key="5">
    <source>
        <dbReference type="ARBA" id="ARBA00022516"/>
    </source>
</evidence>
<evidence type="ECO:0000256" key="11">
    <source>
        <dbReference type="ARBA" id="ARBA00023098"/>
    </source>
</evidence>
<reference evidence="18 19" key="1">
    <citation type="submission" date="2017-03" db="EMBL/GenBank/DDBJ databases">
        <authorList>
            <person name="Afonso C.L."/>
            <person name="Miller P.J."/>
            <person name="Scott M.A."/>
            <person name="Spackman E."/>
            <person name="Goraichik I."/>
            <person name="Dimitrov K.M."/>
            <person name="Suarez D.L."/>
            <person name="Swayne D.E."/>
        </authorList>
    </citation>
    <scope>NUCLEOTIDE SEQUENCE [LARGE SCALE GENOMIC DNA]</scope>
    <source>
        <strain evidence="18 19">CECT 7680</strain>
    </source>
</reference>
<evidence type="ECO:0000256" key="3">
    <source>
        <dbReference type="ARBA" id="ARBA00004651"/>
    </source>
</evidence>
<keyword evidence="12 16" id="KW-0472">Membrane</keyword>
<feature type="transmembrane region" description="Helical" evidence="16">
    <location>
        <begin position="6"/>
        <end position="25"/>
    </location>
</feature>
<dbReference type="NCBIfam" id="TIGR04265">
    <property type="entry name" value="bac_cardiolipin"/>
    <property type="match status" value="1"/>
</dbReference>
<keyword evidence="19" id="KW-1185">Reference proteome</keyword>
<dbReference type="GO" id="GO:0005576">
    <property type="term" value="C:extracellular region"/>
    <property type="evidence" value="ECO:0007669"/>
    <property type="project" value="UniProtKB-SubCell"/>
</dbReference>
<evidence type="ECO:0000313" key="18">
    <source>
        <dbReference type="EMBL" id="SLN33106.1"/>
    </source>
</evidence>
<evidence type="ECO:0000256" key="15">
    <source>
        <dbReference type="NCBIfam" id="TIGR04265"/>
    </source>
</evidence>
<feature type="transmembrane region" description="Helical" evidence="16">
    <location>
        <begin position="37"/>
        <end position="56"/>
    </location>
</feature>
<evidence type="ECO:0000256" key="6">
    <source>
        <dbReference type="ARBA" id="ARBA00022525"/>
    </source>
</evidence>
<comment type="function">
    <text evidence="1">Could be a virulence factor.</text>
</comment>
<evidence type="ECO:0000256" key="13">
    <source>
        <dbReference type="ARBA" id="ARBA00023209"/>
    </source>
</evidence>
<keyword evidence="5" id="KW-0444">Lipid biosynthesis</keyword>
<evidence type="ECO:0000256" key="9">
    <source>
        <dbReference type="ARBA" id="ARBA00022737"/>
    </source>
</evidence>
<evidence type="ECO:0000256" key="8">
    <source>
        <dbReference type="ARBA" id="ARBA00022692"/>
    </source>
</evidence>
<keyword evidence="13" id="KW-0594">Phospholipid biosynthesis</keyword>
<dbReference type="SUPFAM" id="SSF56024">
    <property type="entry name" value="Phospholipase D/nuclease"/>
    <property type="match status" value="2"/>
</dbReference>
<evidence type="ECO:0000256" key="4">
    <source>
        <dbReference type="ARBA" id="ARBA00022475"/>
    </source>
</evidence>
<evidence type="ECO:0000256" key="10">
    <source>
        <dbReference type="ARBA" id="ARBA00022989"/>
    </source>
</evidence>
<dbReference type="Proteomes" id="UP000193409">
    <property type="component" value="Unassembled WGS sequence"/>
</dbReference>
<keyword evidence="4" id="KW-1003">Cell membrane</keyword>
<dbReference type="InterPro" id="IPR001736">
    <property type="entry name" value="PLipase_D/transphosphatidylase"/>
</dbReference>
<keyword evidence="9" id="KW-0677">Repeat</keyword>
<dbReference type="InterPro" id="IPR022924">
    <property type="entry name" value="Cardiolipin_synthase"/>
</dbReference>
<dbReference type="EC" id="2.7.8.-" evidence="15"/>
<keyword evidence="6" id="KW-0964">Secreted</keyword>
<dbReference type="InterPro" id="IPR027379">
    <property type="entry name" value="CLS_N"/>
</dbReference>
<dbReference type="Pfam" id="PF13091">
    <property type="entry name" value="PLDc_2"/>
    <property type="match status" value="2"/>
</dbReference>
<feature type="domain" description="PLD phosphodiesterase" evidence="17">
    <location>
        <begin position="216"/>
        <end position="243"/>
    </location>
</feature>
<name>A0A1Y5S5U0_9RHOB</name>
<protein>
    <recommendedName>
        <fullName evidence="15">Cardiolipin synthase</fullName>
        <ecNumber evidence="15">2.7.8.-</ecNumber>
    </recommendedName>
</protein>
<dbReference type="PANTHER" id="PTHR21248:SF22">
    <property type="entry name" value="PHOSPHOLIPASE D"/>
    <property type="match status" value="1"/>
</dbReference>
<evidence type="ECO:0000256" key="12">
    <source>
        <dbReference type="ARBA" id="ARBA00023136"/>
    </source>
</evidence>
<keyword evidence="7 18" id="KW-0808">Transferase</keyword>
<dbReference type="AlphaFoldDB" id="A0A1Y5S5U0"/>
<dbReference type="Pfam" id="PF13396">
    <property type="entry name" value="PLDc_N"/>
    <property type="match status" value="1"/>
</dbReference>
<evidence type="ECO:0000256" key="16">
    <source>
        <dbReference type="SAM" id="Phobius"/>
    </source>
</evidence>
<keyword evidence="8 16" id="KW-0812">Transmembrane</keyword>
<sequence length="479" mass="53272">MLYFEVETWWLISYGIQLLTVLRVLLRENRSPTARLAWIVCIMAIPWLGIVLYFFFGEVSFGRKDVARMQSILAALPKTPPGQPPLPPPDIPILHRQAFARAASVNGFRPCGGNTAELTGDSNDAIERLVADIHAAKDHVHLLFYIWLTDTNGLRVVDACAKAAARGVTVRVMVDGMGSRALLASDHWEVMRAAGVKCGVAFSLRQAWIHLLFKRMDIRNHRKIAVIDNRITYCGSQNCADPEFRVKPKFAPWVDIMVRLTGPVVWQNQVIFAGDWESHTGESITHLLDDPMPYTEGGFPAIAIGTGPTESFQAVPDIFQNLVASAQEVVTVTTPYYVPSEALNGRLCSAAMRGVKVRLIVPKNNDSALVRMASHSYYLSLLRCGVEIYEYRPGLLHSKLLTVDGEAVLFGSANLDRRSFDINFENCILASDRGLAGEIDARQAEYLRDSDQVTLAEVEAWPLYRKLLNNTFATMGPLL</sequence>
<dbReference type="PANTHER" id="PTHR21248">
    <property type="entry name" value="CARDIOLIPIN SYNTHASE"/>
    <property type="match status" value="1"/>
</dbReference>
<dbReference type="InterPro" id="IPR025202">
    <property type="entry name" value="PLD-like_dom"/>
</dbReference>
<dbReference type="CDD" id="cd09152">
    <property type="entry name" value="PLDc_EcCLS_like_1"/>
    <property type="match status" value="1"/>
</dbReference>
<dbReference type="EMBL" id="FWFQ01000009">
    <property type="protein sequence ID" value="SLN33106.1"/>
    <property type="molecule type" value="Genomic_DNA"/>
</dbReference>
<evidence type="ECO:0000256" key="7">
    <source>
        <dbReference type="ARBA" id="ARBA00022679"/>
    </source>
</evidence>